<keyword evidence="1" id="KW-0472">Membrane</keyword>
<proteinExistence type="predicted"/>
<protein>
    <submittedName>
        <fullName evidence="2">Uncharacterized protein</fullName>
    </submittedName>
</protein>
<sequence length="236" mass="27756">MKSHNLIRSNFDFKKRKYLLLLLLCISIIIIRLWYTENTGMDVLSVVQSSVSAEVLFMILSPFCLWLNQILYFQNREFAVVRVENKYKLWKVNATVIFWNAFLIAIMSNILSLGSSILNREIVLSAQVLQLYIYSFILFWLGLILIGVLQNIFIILTNNKAIAFFLVFLVFLFDSSTIKLQKISNLFVVNDRDLIDLYSFAGRVLCLISVLIVIFWINWFFMEKKDMFRTSKKKVR</sequence>
<evidence type="ECO:0000313" key="3">
    <source>
        <dbReference type="Proteomes" id="UP000561617"/>
    </source>
</evidence>
<keyword evidence="1" id="KW-1133">Transmembrane helix</keyword>
<reference evidence="2 3" key="1">
    <citation type="submission" date="2020-03" db="EMBL/GenBank/DDBJ databases">
        <title>Soil Listeria distribution.</title>
        <authorList>
            <person name="Liao J."/>
            <person name="Wiedmann M."/>
        </authorList>
    </citation>
    <scope>NUCLEOTIDE SEQUENCE [LARGE SCALE GENOMIC DNA]</scope>
    <source>
        <strain evidence="2 3">FSL L7-1554</strain>
    </source>
</reference>
<accession>A0A7X0X8M6</accession>
<dbReference type="RefSeq" id="WP_185381332.1">
    <property type="nucleotide sequence ID" value="NZ_JAASTW010000014.1"/>
</dbReference>
<gene>
    <name evidence="2" type="ORF">HCJ38_11345</name>
</gene>
<dbReference type="AlphaFoldDB" id="A0A7X0X8M6"/>
<feature type="transmembrane region" description="Helical" evidence="1">
    <location>
        <begin position="55"/>
        <end position="73"/>
    </location>
</feature>
<feature type="transmembrane region" description="Helical" evidence="1">
    <location>
        <begin position="94"/>
        <end position="111"/>
    </location>
</feature>
<dbReference type="Proteomes" id="UP000561617">
    <property type="component" value="Unassembled WGS sequence"/>
</dbReference>
<dbReference type="EMBL" id="JAASTW010000014">
    <property type="protein sequence ID" value="MBC1489595.1"/>
    <property type="molecule type" value="Genomic_DNA"/>
</dbReference>
<keyword evidence="1" id="KW-0812">Transmembrane</keyword>
<comment type="caution">
    <text evidence="2">The sequence shown here is derived from an EMBL/GenBank/DDBJ whole genome shotgun (WGS) entry which is preliminary data.</text>
</comment>
<evidence type="ECO:0000313" key="2">
    <source>
        <dbReference type="EMBL" id="MBC1489595.1"/>
    </source>
</evidence>
<evidence type="ECO:0000256" key="1">
    <source>
        <dbReference type="SAM" id="Phobius"/>
    </source>
</evidence>
<feature type="transmembrane region" description="Helical" evidence="1">
    <location>
        <begin position="18"/>
        <end position="35"/>
    </location>
</feature>
<feature type="transmembrane region" description="Helical" evidence="1">
    <location>
        <begin position="200"/>
        <end position="221"/>
    </location>
</feature>
<feature type="transmembrane region" description="Helical" evidence="1">
    <location>
        <begin position="131"/>
        <end position="149"/>
    </location>
</feature>
<name>A0A7X0X8M6_9LIST</name>
<organism evidence="2 3">
    <name type="scientific">Listeria immobilis</name>
    <dbReference type="NCBI Taxonomy" id="2713502"/>
    <lineage>
        <taxon>Bacteria</taxon>
        <taxon>Bacillati</taxon>
        <taxon>Bacillota</taxon>
        <taxon>Bacilli</taxon>
        <taxon>Bacillales</taxon>
        <taxon>Listeriaceae</taxon>
        <taxon>Listeria</taxon>
    </lineage>
</organism>
<feature type="transmembrane region" description="Helical" evidence="1">
    <location>
        <begin position="161"/>
        <end position="180"/>
    </location>
</feature>